<proteinExistence type="predicted"/>
<dbReference type="InterPro" id="IPR045493">
    <property type="entry name" value="DUF6435"/>
</dbReference>
<sequence length="58" mass="7020">MLNFFRKPRIESLRRQYDSLMHEAYILAKSNPEQSMKKQQEAIDLQRQILDKIDKGRL</sequence>
<dbReference type="NCBIfam" id="NF033487">
    <property type="entry name" value="Lacal_2735_fam"/>
    <property type="match status" value="1"/>
</dbReference>
<evidence type="ECO:0008006" key="3">
    <source>
        <dbReference type="Google" id="ProtNLM"/>
    </source>
</evidence>
<gene>
    <name evidence="1" type="ORF">SAMN05421640_0094</name>
</gene>
<evidence type="ECO:0000313" key="2">
    <source>
        <dbReference type="Proteomes" id="UP000198393"/>
    </source>
</evidence>
<name>A0A239EFS6_EKHLU</name>
<reference evidence="1 2" key="1">
    <citation type="submission" date="2017-06" db="EMBL/GenBank/DDBJ databases">
        <authorList>
            <person name="Kim H.J."/>
            <person name="Triplett B.A."/>
        </authorList>
    </citation>
    <scope>NUCLEOTIDE SEQUENCE [LARGE SCALE GENOMIC DNA]</scope>
    <source>
        <strain evidence="1 2">DSM 19307</strain>
    </source>
</reference>
<dbReference type="AlphaFoldDB" id="A0A239EFS6"/>
<protein>
    <recommendedName>
        <fullName evidence="3">Lacal_2735 family protein</fullName>
    </recommendedName>
</protein>
<dbReference type="OrthoDB" id="292170at2"/>
<dbReference type="EMBL" id="FZPD01000001">
    <property type="protein sequence ID" value="SNS42752.1"/>
    <property type="molecule type" value="Genomic_DNA"/>
</dbReference>
<accession>A0A239EFS6</accession>
<keyword evidence="2" id="KW-1185">Reference proteome</keyword>
<evidence type="ECO:0000313" key="1">
    <source>
        <dbReference type="EMBL" id="SNS42752.1"/>
    </source>
</evidence>
<dbReference type="RefSeq" id="WP_144017278.1">
    <property type="nucleotide sequence ID" value="NZ_FZPD01000001.1"/>
</dbReference>
<organism evidence="1 2">
    <name type="scientific">Ekhidna lutea</name>
    <dbReference type="NCBI Taxonomy" id="447679"/>
    <lineage>
        <taxon>Bacteria</taxon>
        <taxon>Pseudomonadati</taxon>
        <taxon>Bacteroidota</taxon>
        <taxon>Cytophagia</taxon>
        <taxon>Cytophagales</taxon>
        <taxon>Reichenbachiellaceae</taxon>
        <taxon>Ekhidna</taxon>
    </lineage>
</organism>
<dbReference type="Proteomes" id="UP000198393">
    <property type="component" value="Unassembled WGS sequence"/>
</dbReference>